<dbReference type="RefSeq" id="WP_235294915.1">
    <property type="nucleotide sequence ID" value="NZ_BSOH01000030.1"/>
</dbReference>
<reference evidence="2" key="1">
    <citation type="journal article" date="2014" name="Int. J. Syst. Evol. Microbiol.">
        <title>Complete genome sequence of Corynebacterium casei LMG S-19264T (=DSM 44701T), isolated from a smear-ripened cheese.</title>
        <authorList>
            <consortium name="US DOE Joint Genome Institute (JGI-PGF)"/>
            <person name="Walter F."/>
            <person name="Albersmeier A."/>
            <person name="Kalinowski J."/>
            <person name="Ruckert C."/>
        </authorList>
    </citation>
    <scope>NUCLEOTIDE SEQUENCE</scope>
    <source>
        <strain evidence="2">NBRC 108769</strain>
    </source>
</reference>
<dbReference type="InterPro" id="IPR014922">
    <property type="entry name" value="YdhG-like"/>
</dbReference>
<dbReference type="Pfam" id="PF08818">
    <property type="entry name" value="DUF1801"/>
    <property type="match status" value="1"/>
</dbReference>
<dbReference type="EMBL" id="BSOH01000030">
    <property type="protein sequence ID" value="GLR19593.1"/>
    <property type="molecule type" value="Genomic_DNA"/>
</dbReference>
<proteinExistence type="predicted"/>
<organism evidence="2 3">
    <name type="scientific">Portibacter lacus</name>
    <dbReference type="NCBI Taxonomy" id="1099794"/>
    <lineage>
        <taxon>Bacteria</taxon>
        <taxon>Pseudomonadati</taxon>
        <taxon>Bacteroidota</taxon>
        <taxon>Saprospiria</taxon>
        <taxon>Saprospirales</taxon>
        <taxon>Haliscomenobacteraceae</taxon>
        <taxon>Portibacter</taxon>
    </lineage>
</organism>
<sequence>MSEQIINLNIEVTALLEALNHPFRNEIEQLRICILEANNRLEENIKWNGPNYCFNNEDRITMRVQPPTKQVQLIFHRGAKKQTQPEDKLISKKSKMLVWKENDRAIVTFKSLQDIESGKTDLTEIINEWIEVTK</sequence>
<reference evidence="2" key="2">
    <citation type="submission" date="2023-01" db="EMBL/GenBank/DDBJ databases">
        <title>Draft genome sequence of Portibacter lacus strain NBRC 108769.</title>
        <authorList>
            <person name="Sun Q."/>
            <person name="Mori K."/>
        </authorList>
    </citation>
    <scope>NUCLEOTIDE SEQUENCE</scope>
    <source>
        <strain evidence="2">NBRC 108769</strain>
    </source>
</reference>
<comment type="caution">
    <text evidence="2">The sequence shown here is derived from an EMBL/GenBank/DDBJ whole genome shotgun (WGS) entry which is preliminary data.</text>
</comment>
<gene>
    <name evidence="2" type="ORF">GCM10007940_42090</name>
</gene>
<protein>
    <recommendedName>
        <fullName evidence="1">YdhG-like domain-containing protein</fullName>
    </recommendedName>
</protein>
<feature type="domain" description="YdhG-like" evidence="1">
    <location>
        <begin position="24"/>
        <end position="130"/>
    </location>
</feature>
<evidence type="ECO:0000313" key="2">
    <source>
        <dbReference type="EMBL" id="GLR19593.1"/>
    </source>
</evidence>
<evidence type="ECO:0000313" key="3">
    <source>
        <dbReference type="Proteomes" id="UP001156666"/>
    </source>
</evidence>
<dbReference type="SUPFAM" id="SSF159888">
    <property type="entry name" value="YdhG-like"/>
    <property type="match status" value="1"/>
</dbReference>
<evidence type="ECO:0000259" key="1">
    <source>
        <dbReference type="Pfam" id="PF08818"/>
    </source>
</evidence>
<dbReference type="Proteomes" id="UP001156666">
    <property type="component" value="Unassembled WGS sequence"/>
</dbReference>
<name>A0AA37SXH6_9BACT</name>
<dbReference type="AlphaFoldDB" id="A0AA37SXH6"/>
<keyword evidence="3" id="KW-1185">Reference proteome</keyword>
<accession>A0AA37SXH6</accession>